<dbReference type="Proteomes" id="UP000077002">
    <property type="component" value="Unassembled WGS sequence"/>
</dbReference>
<dbReference type="SUPFAM" id="SSF75005">
    <property type="entry name" value="Arabinanase/levansucrase/invertase"/>
    <property type="match status" value="1"/>
</dbReference>
<dbReference type="AlphaFoldDB" id="A0A177F283"/>
<organism evidence="8 9">
    <name type="scientific">Fonsecaea monophora</name>
    <dbReference type="NCBI Taxonomy" id="254056"/>
    <lineage>
        <taxon>Eukaryota</taxon>
        <taxon>Fungi</taxon>
        <taxon>Dikarya</taxon>
        <taxon>Ascomycota</taxon>
        <taxon>Pezizomycotina</taxon>
        <taxon>Eurotiomycetes</taxon>
        <taxon>Chaetothyriomycetidae</taxon>
        <taxon>Chaetothyriales</taxon>
        <taxon>Herpotrichiellaceae</taxon>
        <taxon>Fonsecaea</taxon>
    </lineage>
</organism>
<dbReference type="GO" id="GO:0005763">
    <property type="term" value="C:mitochondrial small ribosomal subunit"/>
    <property type="evidence" value="ECO:0007669"/>
    <property type="project" value="TreeGrafter"/>
</dbReference>
<keyword evidence="2" id="KW-0378">Hydrolase</keyword>
<sequence>MVAIPTYLLASSAVSSLGPLTPRNSVIRSPDPSPQSSSSTLLSDPDSSSPFASILGPHISSNFPDPAIIYVDGVSYAFATNNRAAPPDLVHVQVATSTDNQTWTLLDHHDALPALGSWETGAGVWAPDVVQLDDGSFVLYYSDNVVWSPAHHCVGAATSQHVLGPYVPLNTPFACPDVNALGGAIDPDGFLDESTNKRYVVYKVDGNSIGHGGSCGNSVEPIVPTPLMLQEVGPDGITLIGDAVQILDRDELDGPLIEAPALHRSDEGIYFLFFSSNCFTTPKYDVSYATATNIWGPYTKSSRPLLVTSDADLTGPGGMDIIKGGNMILFHGHMTINNDPTIKKEAETLAASKNTTINKVNLPLVRVYTAHTIRGNMPPRISPTAVSRTFPTTPTIHTHCKSCFQRAFSSTPSQSQTKLREQFWLWLRGPGENFRHPLPGSTNYLSAYDKRGNLIRGRGQEPSGESVKEKSPDDAVTSDEEALEAAVAEHEQEYKLPKESLDDLRPFPWNKNFVSQSILSEDLRNEIWERVQRQGKSVRQVSMEMGVDMRRVAAVVRLVEVERRMRTEGKPLAIPYARAVHGMVPLTTLNPTTRLPHEPHESINDLEQHPLTFPQIFYPASESRAFNRTDAGRVFSGAPRLTDERENAINEGVHEAWRDSKPEIIGRPGHTRTVLKPADSRIPHPHLIAFEKDKLNRSLTPLERRARHRERLQKDEERRRALKEKLQEEEESKKTRIDVGRWQFVVTEVQSTRQGTGLDGRGSGKGAVGQRYGVPSQERKKGQVKIPVKVDV</sequence>
<feature type="compositionally biased region" description="Gly residues" evidence="7">
    <location>
        <begin position="757"/>
        <end position="767"/>
    </location>
</feature>
<dbReference type="Pfam" id="PF12298">
    <property type="entry name" value="Bot1p"/>
    <property type="match status" value="1"/>
</dbReference>
<name>A0A177F283_9EURO</name>
<protein>
    <submittedName>
        <fullName evidence="8">Uncharacterized protein</fullName>
    </submittedName>
</protein>
<feature type="coiled-coil region" evidence="6">
    <location>
        <begin position="705"/>
        <end position="732"/>
    </location>
</feature>
<evidence type="ECO:0000313" key="8">
    <source>
        <dbReference type="EMBL" id="OAG37711.1"/>
    </source>
</evidence>
<evidence type="ECO:0000256" key="3">
    <source>
        <dbReference type="ARBA" id="ARBA00023295"/>
    </source>
</evidence>
<dbReference type="OrthoDB" id="3879658at2759"/>
<dbReference type="InterPro" id="IPR006710">
    <property type="entry name" value="Glyco_hydro_43"/>
</dbReference>
<dbReference type="Gene3D" id="2.115.10.20">
    <property type="entry name" value="Glycosyl hydrolase domain, family 43"/>
    <property type="match status" value="1"/>
</dbReference>
<keyword evidence="6" id="KW-0175">Coiled coil</keyword>
<dbReference type="PANTHER" id="PTHR28158:SF1">
    <property type="entry name" value="SMALL RIBOSOMAL SUBUNIT PROTEIN MS45"/>
    <property type="match status" value="1"/>
</dbReference>
<feature type="compositionally biased region" description="Low complexity" evidence="7">
    <location>
        <begin position="34"/>
        <end position="45"/>
    </location>
</feature>
<feature type="region of interest" description="Disordered" evidence="7">
    <location>
        <begin position="751"/>
        <end position="792"/>
    </location>
</feature>
<comment type="caution">
    <text evidence="8">The sequence shown here is derived from an EMBL/GenBank/DDBJ whole genome shotgun (WGS) entry which is preliminary data.</text>
</comment>
<dbReference type="EMBL" id="LVKK01000067">
    <property type="protein sequence ID" value="OAG37711.1"/>
    <property type="molecule type" value="Genomic_DNA"/>
</dbReference>
<feature type="region of interest" description="Disordered" evidence="7">
    <location>
        <begin position="20"/>
        <end position="45"/>
    </location>
</feature>
<evidence type="ECO:0000256" key="7">
    <source>
        <dbReference type="SAM" id="MobiDB-lite"/>
    </source>
</evidence>
<dbReference type="GO" id="GO:0003735">
    <property type="term" value="F:structural constituent of ribosome"/>
    <property type="evidence" value="ECO:0007669"/>
    <property type="project" value="TreeGrafter"/>
</dbReference>
<keyword evidence="3" id="KW-0326">Glycosidase</keyword>
<reference evidence="8 9" key="1">
    <citation type="submission" date="2016-03" db="EMBL/GenBank/DDBJ databases">
        <title>Draft genome sequence of the Fonsecaea monophora CBS 269.37.</title>
        <authorList>
            <person name="Bombassaro A."/>
            <person name="Vinicius W.A."/>
            <person name="De Hoog S."/>
            <person name="Sun J."/>
            <person name="Souza E.M."/>
            <person name="Raittz R.T."/>
            <person name="Costa F."/>
            <person name="Leao A.C."/>
            <person name="Tadra-Sfeir M.Z."/>
            <person name="Baura V."/>
            <person name="Balsanelli E."/>
            <person name="Pedrosa F.O."/>
            <person name="Moreno L.F."/>
            <person name="Steffens M.B."/>
            <person name="Xi L."/>
            <person name="Bocca A.L."/>
            <person name="Felipe M.S."/>
            <person name="Teixeira M."/>
            <person name="Telles Filho F.Q."/>
            <person name="Azevedo C.M."/>
            <person name="Gomes R."/>
            <person name="Vicente V.A."/>
        </authorList>
    </citation>
    <scope>NUCLEOTIDE SEQUENCE [LARGE SCALE GENOMIC DNA]</scope>
    <source>
        <strain evidence="8 9">CBS 269.37</strain>
    </source>
</reference>
<evidence type="ECO:0000256" key="6">
    <source>
        <dbReference type="SAM" id="Coils"/>
    </source>
</evidence>
<evidence type="ECO:0000313" key="9">
    <source>
        <dbReference type="Proteomes" id="UP000077002"/>
    </source>
</evidence>
<dbReference type="GO" id="GO:0004553">
    <property type="term" value="F:hydrolase activity, hydrolyzing O-glycosyl compounds"/>
    <property type="evidence" value="ECO:0007669"/>
    <property type="project" value="InterPro"/>
</dbReference>
<dbReference type="RefSeq" id="XP_022509663.1">
    <property type="nucleotide sequence ID" value="XM_022658024.1"/>
</dbReference>
<evidence type="ECO:0000256" key="2">
    <source>
        <dbReference type="ARBA" id="ARBA00022801"/>
    </source>
</evidence>
<evidence type="ECO:0000256" key="1">
    <source>
        <dbReference type="ARBA" id="ARBA00009865"/>
    </source>
</evidence>
<feature type="active site" description="Proton donor" evidence="4">
    <location>
        <position position="258"/>
    </location>
</feature>
<dbReference type="GO" id="GO:0032543">
    <property type="term" value="P:mitochondrial translation"/>
    <property type="evidence" value="ECO:0007669"/>
    <property type="project" value="TreeGrafter"/>
</dbReference>
<proteinExistence type="inferred from homology"/>
<accession>A0A177F283</accession>
<comment type="similarity">
    <text evidence="1">Belongs to the glycosyl hydrolase 43 family.</text>
</comment>
<feature type="site" description="Important for catalytic activity, responsible for pKa modulation of the active site Glu and correct orientation of both the proton donor and substrate" evidence="5">
    <location>
        <position position="186"/>
    </location>
</feature>
<evidence type="ECO:0000256" key="5">
    <source>
        <dbReference type="PIRSR" id="PIRSR606710-2"/>
    </source>
</evidence>
<dbReference type="GeneID" id="34603224"/>
<evidence type="ECO:0000256" key="4">
    <source>
        <dbReference type="PIRSR" id="PIRSR606710-1"/>
    </source>
</evidence>
<keyword evidence="9" id="KW-1185">Reference proteome</keyword>
<dbReference type="CDD" id="cd08999">
    <property type="entry name" value="GH43_ABN-like"/>
    <property type="match status" value="1"/>
</dbReference>
<dbReference type="GO" id="GO:0005975">
    <property type="term" value="P:carbohydrate metabolic process"/>
    <property type="evidence" value="ECO:0007669"/>
    <property type="project" value="InterPro"/>
</dbReference>
<dbReference type="PANTHER" id="PTHR28158">
    <property type="entry name" value="37S RIBOSOMAL PROTEIN S35, MITOCHONDRIAL"/>
    <property type="match status" value="1"/>
</dbReference>
<dbReference type="InterPro" id="IPR021036">
    <property type="entry name" value="Ribosomal_mS45"/>
</dbReference>
<feature type="region of interest" description="Disordered" evidence="7">
    <location>
        <begin position="454"/>
        <end position="476"/>
    </location>
</feature>
<gene>
    <name evidence="8" type="ORF">AYO21_08074</name>
</gene>
<dbReference type="Pfam" id="PF04616">
    <property type="entry name" value="Glyco_hydro_43"/>
    <property type="match status" value="1"/>
</dbReference>
<feature type="active site" description="Proton acceptor" evidence="4">
    <location>
        <position position="65"/>
    </location>
</feature>
<dbReference type="InterPro" id="IPR023296">
    <property type="entry name" value="Glyco_hydro_beta-prop_sf"/>
</dbReference>